<keyword evidence="3" id="KW-1185">Reference proteome</keyword>
<gene>
    <name evidence="2" type="ORF">GSTUAT00004504001</name>
</gene>
<dbReference type="EMBL" id="LN891022">
    <property type="protein sequence ID" value="CUS11402.1"/>
    <property type="molecule type" value="Genomic_DNA"/>
</dbReference>
<evidence type="ECO:0000256" key="1">
    <source>
        <dbReference type="SAM" id="MobiDB-lite"/>
    </source>
</evidence>
<evidence type="ECO:0000313" key="3">
    <source>
        <dbReference type="Proteomes" id="UP001412239"/>
    </source>
</evidence>
<evidence type="ECO:0000313" key="2">
    <source>
        <dbReference type="EMBL" id="CUS11402.1"/>
    </source>
</evidence>
<reference evidence="2" key="1">
    <citation type="submission" date="2015-10" db="EMBL/GenBank/DDBJ databases">
        <authorList>
            <person name="Regsiter A."/>
            <person name="william w."/>
        </authorList>
    </citation>
    <scope>NUCLEOTIDE SEQUENCE</scope>
    <source>
        <strain evidence="2">Montdore</strain>
    </source>
</reference>
<feature type="region of interest" description="Disordered" evidence="1">
    <location>
        <begin position="176"/>
        <end position="251"/>
    </location>
</feature>
<dbReference type="AlphaFoldDB" id="A0A292PUX7"/>
<protein>
    <submittedName>
        <fullName evidence="2">Uncharacterized protein</fullName>
    </submittedName>
</protein>
<accession>A0A292PUX7</accession>
<sequence>MNAKTPAARGAFLLATKRHDTRIRGVPLLRYRTSTVFNFYTAGLTPSQDFRSHEHQTNRISTMAVSATLSFLMEQFDKRVADKPTREKFYHDVMEFSYHQPFTAVETVHSLFQGQPADPFTATIATVVWLCACASFLCARWFMQLISGASPGARQRAIKGSNKKKEERILWEKLAAVKRPERNPQENTPPYRETTAIKSPDTADESGSDSGGGKGNGQNVLTPPGGAAQSPLLQAMGESEKLRRDIERSLR</sequence>
<dbReference type="Proteomes" id="UP001412239">
    <property type="component" value="Unassembled WGS sequence"/>
</dbReference>
<proteinExistence type="predicted"/>
<feature type="compositionally biased region" description="Basic and acidic residues" evidence="1">
    <location>
        <begin position="238"/>
        <end position="251"/>
    </location>
</feature>
<organism evidence="2 3">
    <name type="scientific">Tuber aestivum</name>
    <name type="common">summer truffle</name>
    <dbReference type="NCBI Taxonomy" id="59557"/>
    <lineage>
        <taxon>Eukaryota</taxon>
        <taxon>Fungi</taxon>
        <taxon>Dikarya</taxon>
        <taxon>Ascomycota</taxon>
        <taxon>Pezizomycotina</taxon>
        <taxon>Pezizomycetes</taxon>
        <taxon>Pezizales</taxon>
        <taxon>Tuberaceae</taxon>
        <taxon>Tuber</taxon>
    </lineage>
</organism>
<name>A0A292PUX7_9PEZI</name>